<sequence length="167" mass="18058">MKESGEFDSGGQLVPYHDRNGLLRCCNTGHYCNAKDNFTRIQGMLRHWRTFQTGTVNDTDRLKEVLGLVNKISDISNKPKVGDIIASSTDTVSTQSLGTDTVSTQNLGTDTVSTQSLGTTTRATPSVDEVDGNLTNGSEKAAELIPSFNQTKVDEVVNATNITSRES</sequence>
<evidence type="ECO:0000313" key="2">
    <source>
        <dbReference type="Proteomes" id="UP001608902"/>
    </source>
</evidence>
<gene>
    <name evidence="1" type="ORF">AB6A40_011315</name>
</gene>
<dbReference type="AlphaFoldDB" id="A0ABD6EXG4"/>
<accession>A0ABD6EXG4</accession>
<dbReference type="EMBL" id="JBGFUD010019156">
    <property type="protein sequence ID" value="MFH4984606.1"/>
    <property type="molecule type" value="Genomic_DNA"/>
</dbReference>
<dbReference type="Proteomes" id="UP001608902">
    <property type="component" value="Unassembled WGS sequence"/>
</dbReference>
<keyword evidence="2" id="KW-1185">Reference proteome</keyword>
<organism evidence="1 2">
    <name type="scientific">Gnathostoma spinigerum</name>
    <dbReference type="NCBI Taxonomy" id="75299"/>
    <lineage>
        <taxon>Eukaryota</taxon>
        <taxon>Metazoa</taxon>
        <taxon>Ecdysozoa</taxon>
        <taxon>Nematoda</taxon>
        <taxon>Chromadorea</taxon>
        <taxon>Rhabditida</taxon>
        <taxon>Spirurina</taxon>
        <taxon>Gnathostomatomorpha</taxon>
        <taxon>Gnathostomatoidea</taxon>
        <taxon>Gnathostomatidae</taxon>
        <taxon>Gnathostoma</taxon>
    </lineage>
</organism>
<name>A0ABD6EXG4_9BILA</name>
<comment type="caution">
    <text evidence="1">The sequence shown here is derived from an EMBL/GenBank/DDBJ whole genome shotgun (WGS) entry which is preliminary data.</text>
</comment>
<proteinExistence type="predicted"/>
<protein>
    <submittedName>
        <fullName evidence="1">Uncharacterized protein</fullName>
    </submittedName>
</protein>
<evidence type="ECO:0000313" key="1">
    <source>
        <dbReference type="EMBL" id="MFH4984606.1"/>
    </source>
</evidence>
<reference evidence="1 2" key="1">
    <citation type="submission" date="2024-08" db="EMBL/GenBank/DDBJ databases">
        <title>Gnathostoma spinigerum genome.</title>
        <authorList>
            <person name="Gonzalez-Bertolin B."/>
            <person name="Monzon S."/>
            <person name="Zaballos A."/>
            <person name="Jimenez P."/>
            <person name="Dekumyoy P."/>
            <person name="Varona S."/>
            <person name="Cuesta I."/>
            <person name="Sumanam S."/>
            <person name="Adisakwattana P."/>
            <person name="Gasser R.B."/>
            <person name="Hernandez-Gonzalez A."/>
            <person name="Young N.D."/>
            <person name="Perteguer M.J."/>
        </authorList>
    </citation>
    <scope>NUCLEOTIDE SEQUENCE [LARGE SCALE GENOMIC DNA]</scope>
    <source>
        <strain evidence="1">AL3</strain>
        <tissue evidence="1">Liver</tissue>
    </source>
</reference>